<comment type="caution">
    <text evidence="1">The sequence shown here is derived from an EMBL/GenBank/DDBJ whole genome shotgun (WGS) entry which is preliminary data.</text>
</comment>
<dbReference type="Proteomes" id="UP001201161">
    <property type="component" value="Unassembled WGS sequence"/>
</dbReference>
<dbReference type="RefSeq" id="WP_236399748.1">
    <property type="nucleotide sequence ID" value="NZ_JAKJHZ010000005.1"/>
</dbReference>
<dbReference type="EMBL" id="JAKJHZ010000005">
    <property type="protein sequence ID" value="MCF6376899.1"/>
    <property type="molecule type" value="Genomic_DNA"/>
</dbReference>
<gene>
    <name evidence="1" type="ORF">L2K70_04725</name>
</gene>
<keyword evidence="2" id="KW-1185">Reference proteome</keyword>
<evidence type="ECO:0000313" key="2">
    <source>
        <dbReference type="Proteomes" id="UP001201161"/>
    </source>
</evidence>
<sequence>MAVGSGIGSSVGLAAESAYGTYAAPTRFIEARSFNVKKVQNTAPQSGVAAGRPAAVDEVVTTTAATGQIQADVLRKGFGLLLAQLMGSSATPVQQGATAAYLQTHVLGDNFGKSLTMQAGLPNVGGTVIPITATGCKITQAEFSCAVDGILGATFDFDGKTWTDAQALTAPSYTAANAPFHFGEMSVKLGTYGSEAAVQGVRSVSLTIARPQDTGRFYAGNAGAKAEPVWNDFAAVSGTLEVDLVNKADFLDRFTGHTSTSLVLEWVGATAIATSYYPTLRFSVPKVYFNGDVPEVGGPDVLKASIPFTAFYDTTNGLVSAAYISTDTAL</sequence>
<dbReference type="Pfam" id="PF18906">
    <property type="entry name" value="Phage_tube_2"/>
    <property type="match status" value="1"/>
</dbReference>
<evidence type="ECO:0000313" key="1">
    <source>
        <dbReference type="EMBL" id="MCF6376899.1"/>
    </source>
</evidence>
<dbReference type="InterPro" id="IPR044000">
    <property type="entry name" value="Phage_tube_2"/>
</dbReference>
<protein>
    <submittedName>
        <fullName evidence="1">Phage tail tube protein</fullName>
    </submittedName>
</protein>
<reference evidence="1 2" key="1">
    <citation type="submission" date="2022-01" db="EMBL/GenBank/DDBJ databases">
        <title>Nocardioides sp. nov., an actinomycete isolated from mining soil.</title>
        <authorList>
            <person name="Liu L."/>
        </authorList>
    </citation>
    <scope>NUCLEOTIDE SEQUENCE [LARGE SCALE GENOMIC DNA]</scope>
    <source>
        <strain evidence="1 2">KLBMP 9356</strain>
    </source>
</reference>
<proteinExistence type="predicted"/>
<organism evidence="1 2">
    <name type="scientific">Nocardioides potassii</name>
    <dbReference type="NCBI Taxonomy" id="2911371"/>
    <lineage>
        <taxon>Bacteria</taxon>
        <taxon>Bacillati</taxon>
        <taxon>Actinomycetota</taxon>
        <taxon>Actinomycetes</taxon>
        <taxon>Propionibacteriales</taxon>
        <taxon>Nocardioidaceae</taxon>
        <taxon>Nocardioides</taxon>
    </lineage>
</organism>
<name>A0ABS9H8V8_9ACTN</name>
<accession>A0ABS9H8V8</accession>